<organism evidence="1 2">
    <name type="scientific">Triticum urartu</name>
    <name type="common">Red wild einkorn</name>
    <name type="synonym">Crithodium urartu</name>
    <dbReference type="NCBI Taxonomy" id="4572"/>
    <lineage>
        <taxon>Eukaryota</taxon>
        <taxon>Viridiplantae</taxon>
        <taxon>Streptophyta</taxon>
        <taxon>Embryophyta</taxon>
        <taxon>Tracheophyta</taxon>
        <taxon>Spermatophyta</taxon>
        <taxon>Magnoliopsida</taxon>
        <taxon>Liliopsida</taxon>
        <taxon>Poales</taxon>
        <taxon>Poaceae</taxon>
        <taxon>BOP clade</taxon>
        <taxon>Pooideae</taxon>
        <taxon>Triticodae</taxon>
        <taxon>Triticeae</taxon>
        <taxon>Triticinae</taxon>
        <taxon>Triticum</taxon>
    </lineage>
</organism>
<name>A0A8R7QII2_TRIUA</name>
<accession>A0A8R7QII2</accession>
<keyword evidence="2" id="KW-1185">Reference proteome</keyword>
<sequence length="45" mass="4771">MLMASSTASSAWSSKAATITSCAIIWQPTAAVSRDDTISMGQLHW</sequence>
<evidence type="ECO:0000313" key="2">
    <source>
        <dbReference type="Proteomes" id="UP000015106"/>
    </source>
</evidence>
<protein>
    <submittedName>
        <fullName evidence="1">Uncharacterized protein</fullName>
    </submittedName>
</protein>
<dbReference type="AlphaFoldDB" id="A0A8R7QII2"/>
<dbReference type="Gramene" id="TuG1812G0500002774.01.T01">
    <property type="protein sequence ID" value="TuG1812G0500002774.01.T01"/>
    <property type="gene ID" value="TuG1812G0500002774.01"/>
</dbReference>
<reference evidence="1" key="2">
    <citation type="submission" date="2018-03" db="EMBL/GenBank/DDBJ databases">
        <title>The Triticum urartu genome reveals the dynamic nature of wheat genome evolution.</title>
        <authorList>
            <person name="Ling H."/>
            <person name="Ma B."/>
            <person name="Shi X."/>
            <person name="Liu H."/>
            <person name="Dong L."/>
            <person name="Sun H."/>
            <person name="Cao Y."/>
            <person name="Gao Q."/>
            <person name="Zheng S."/>
            <person name="Li Y."/>
            <person name="Yu Y."/>
            <person name="Du H."/>
            <person name="Qi M."/>
            <person name="Li Y."/>
            <person name="Yu H."/>
            <person name="Cui Y."/>
            <person name="Wang N."/>
            <person name="Chen C."/>
            <person name="Wu H."/>
            <person name="Zhao Y."/>
            <person name="Zhang J."/>
            <person name="Li Y."/>
            <person name="Zhou W."/>
            <person name="Zhang B."/>
            <person name="Hu W."/>
            <person name="Eijk M."/>
            <person name="Tang J."/>
            <person name="Witsenboer H."/>
            <person name="Zhao S."/>
            <person name="Li Z."/>
            <person name="Zhang A."/>
            <person name="Wang D."/>
            <person name="Liang C."/>
        </authorList>
    </citation>
    <scope>NUCLEOTIDE SEQUENCE [LARGE SCALE GENOMIC DNA]</scope>
    <source>
        <strain evidence="1">cv. G1812</strain>
    </source>
</reference>
<proteinExistence type="predicted"/>
<dbReference type="EnsemblPlants" id="TuG1812G0500002774.01.T01">
    <property type="protein sequence ID" value="TuG1812G0500002774.01.T01"/>
    <property type="gene ID" value="TuG1812G0500002774.01"/>
</dbReference>
<evidence type="ECO:0000313" key="1">
    <source>
        <dbReference type="EnsemblPlants" id="TuG1812G0500002774.01.T01"/>
    </source>
</evidence>
<reference evidence="1" key="3">
    <citation type="submission" date="2022-06" db="UniProtKB">
        <authorList>
            <consortium name="EnsemblPlants"/>
        </authorList>
    </citation>
    <scope>IDENTIFICATION</scope>
</reference>
<reference evidence="2" key="1">
    <citation type="journal article" date="2013" name="Nature">
        <title>Draft genome of the wheat A-genome progenitor Triticum urartu.</title>
        <authorList>
            <person name="Ling H.Q."/>
            <person name="Zhao S."/>
            <person name="Liu D."/>
            <person name="Wang J."/>
            <person name="Sun H."/>
            <person name="Zhang C."/>
            <person name="Fan H."/>
            <person name="Li D."/>
            <person name="Dong L."/>
            <person name="Tao Y."/>
            <person name="Gao C."/>
            <person name="Wu H."/>
            <person name="Li Y."/>
            <person name="Cui Y."/>
            <person name="Guo X."/>
            <person name="Zheng S."/>
            <person name="Wang B."/>
            <person name="Yu K."/>
            <person name="Liang Q."/>
            <person name="Yang W."/>
            <person name="Lou X."/>
            <person name="Chen J."/>
            <person name="Feng M."/>
            <person name="Jian J."/>
            <person name="Zhang X."/>
            <person name="Luo G."/>
            <person name="Jiang Y."/>
            <person name="Liu J."/>
            <person name="Wang Z."/>
            <person name="Sha Y."/>
            <person name="Zhang B."/>
            <person name="Wu H."/>
            <person name="Tang D."/>
            <person name="Shen Q."/>
            <person name="Xue P."/>
            <person name="Zou S."/>
            <person name="Wang X."/>
            <person name="Liu X."/>
            <person name="Wang F."/>
            <person name="Yang Y."/>
            <person name="An X."/>
            <person name="Dong Z."/>
            <person name="Zhang K."/>
            <person name="Zhang X."/>
            <person name="Luo M.C."/>
            <person name="Dvorak J."/>
            <person name="Tong Y."/>
            <person name="Wang J."/>
            <person name="Yang H."/>
            <person name="Li Z."/>
            <person name="Wang D."/>
            <person name="Zhang A."/>
            <person name="Wang J."/>
        </authorList>
    </citation>
    <scope>NUCLEOTIDE SEQUENCE</scope>
    <source>
        <strain evidence="2">cv. G1812</strain>
    </source>
</reference>
<dbReference type="Proteomes" id="UP000015106">
    <property type="component" value="Chromosome 5"/>
</dbReference>